<evidence type="ECO:0000313" key="3">
    <source>
        <dbReference type="Proteomes" id="UP000239156"/>
    </source>
</evidence>
<dbReference type="Proteomes" id="UP000239156">
    <property type="component" value="Unassembled WGS sequence"/>
</dbReference>
<dbReference type="VEuPathDB" id="FungiDB:PSTT_08157"/>
<feature type="transmembrane region" description="Helical" evidence="1">
    <location>
        <begin position="40"/>
        <end position="60"/>
    </location>
</feature>
<dbReference type="EMBL" id="PKSL01000073">
    <property type="protein sequence ID" value="POW07556.1"/>
    <property type="molecule type" value="Genomic_DNA"/>
</dbReference>
<sequence length="267" mass="27109">MAMPCPTSNPLTIINQKSQPHYTPGPCKRKTSLQTNSLSFNMRFAAAILMSFALLSSVYAQFPALGQFSQLPAVGGSDGPNCSNQNGLVNAAFLTHTNCYGSGAGTGSMSCGNQGGDPNGSGLLAGLLGSGNSLLNSHAFHIASEPNKTKPNLQTKILSFNMRFAAAIAMTLTLLSTVFAQLPILGQFPPLPAVGGSDGPNCSNQNGLVNAAFLTHTNCYGSGAGTGSMSCGNQGGDPNGSGLLAGLLGSGNALLNVNALSTVDCYN</sequence>
<feature type="transmembrane region" description="Helical" evidence="1">
    <location>
        <begin position="164"/>
        <end position="184"/>
    </location>
</feature>
<dbReference type="AlphaFoldDB" id="A0A2S4VDC7"/>
<evidence type="ECO:0000256" key="1">
    <source>
        <dbReference type="SAM" id="Phobius"/>
    </source>
</evidence>
<name>A0A2S4VDC7_9BASI</name>
<keyword evidence="1" id="KW-1133">Transmembrane helix</keyword>
<organism evidence="2 3">
    <name type="scientific">Puccinia striiformis</name>
    <dbReference type="NCBI Taxonomy" id="27350"/>
    <lineage>
        <taxon>Eukaryota</taxon>
        <taxon>Fungi</taxon>
        <taxon>Dikarya</taxon>
        <taxon>Basidiomycota</taxon>
        <taxon>Pucciniomycotina</taxon>
        <taxon>Pucciniomycetes</taxon>
        <taxon>Pucciniales</taxon>
        <taxon>Pucciniaceae</taxon>
        <taxon>Puccinia</taxon>
    </lineage>
</organism>
<reference evidence="2" key="1">
    <citation type="submission" date="2017-12" db="EMBL/GenBank/DDBJ databases">
        <title>Gene loss provides genomic basis for host adaptation in cereal stripe rust fungi.</title>
        <authorList>
            <person name="Xia C."/>
        </authorList>
    </citation>
    <scope>NUCLEOTIDE SEQUENCE [LARGE SCALE GENOMIC DNA]</scope>
    <source>
        <strain evidence="2">93-210</strain>
    </source>
</reference>
<evidence type="ECO:0000313" key="2">
    <source>
        <dbReference type="EMBL" id="POW07556.1"/>
    </source>
</evidence>
<accession>A0A2S4VDC7</accession>
<keyword evidence="1" id="KW-0472">Membrane</keyword>
<gene>
    <name evidence="2" type="ORF">PSTT_08157</name>
</gene>
<protein>
    <submittedName>
        <fullName evidence="2">Uncharacterized protein</fullName>
    </submittedName>
</protein>
<keyword evidence="1" id="KW-0812">Transmembrane</keyword>
<comment type="caution">
    <text evidence="2">The sequence shown here is derived from an EMBL/GenBank/DDBJ whole genome shotgun (WGS) entry which is preliminary data.</text>
</comment>
<proteinExistence type="predicted"/>
<dbReference type="VEuPathDB" id="FungiDB:PSHT_14060"/>
<keyword evidence="3" id="KW-1185">Reference proteome</keyword>